<feature type="compositionally biased region" description="Acidic residues" evidence="17">
    <location>
        <begin position="832"/>
        <end position="861"/>
    </location>
</feature>
<dbReference type="PANTHER" id="PTHR12271">
    <property type="entry name" value="POLY A POLYMERASE CID PAP -RELATED"/>
    <property type="match status" value="1"/>
</dbReference>
<protein>
    <recommendedName>
        <fullName evidence="6">Speckle targeted PIP5K1A-regulated poly(A) polymerase</fullName>
        <ecNumber evidence="4">2.7.1.160</ecNumber>
        <ecNumber evidence="5">2.7.7.52</ecNumber>
    </recommendedName>
    <alternativeName>
        <fullName evidence="12">RNA-binding motif protein 21</fullName>
    </alternativeName>
    <alternativeName>
        <fullName evidence="13">U6 snRNA-specific terminal uridylyltransferase 1</fullName>
    </alternativeName>
</protein>
<dbReference type="Pfam" id="PF22600">
    <property type="entry name" value="MTPAP-like_central"/>
    <property type="match status" value="1"/>
</dbReference>
<evidence type="ECO:0000256" key="3">
    <source>
        <dbReference type="ARBA" id="ARBA00003343"/>
    </source>
</evidence>
<evidence type="ECO:0000256" key="1">
    <source>
        <dbReference type="ARBA" id="ARBA00001936"/>
    </source>
</evidence>
<gene>
    <name evidence="19" type="ORF">RR46_03264</name>
</gene>
<dbReference type="InterPro" id="IPR042081">
    <property type="entry name" value="RNA_2'-PTrans_C"/>
</dbReference>
<proteinExistence type="predicted"/>
<dbReference type="GO" id="GO:0000215">
    <property type="term" value="F:tRNA 2'-phosphotransferase activity"/>
    <property type="evidence" value="ECO:0007669"/>
    <property type="project" value="UniProtKB-EC"/>
</dbReference>
<dbReference type="Pfam" id="PF03828">
    <property type="entry name" value="PAP_assoc"/>
    <property type="match status" value="1"/>
</dbReference>
<keyword evidence="8" id="KW-0548">Nucleotidyltransferase</keyword>
<evidence type="ECO:0000256" key="7">
    <source>
        <dbReference type="ARBA" id="ARBA00022679"/>
    </source>
</evidence>
<dbReference type="STRING" id="66420.A0A194QGI6"/>
<dbReference type="SUPFAM" id="SSF81631">
    <property type="entry name" value="PAP/OAS1 substrate-binding domain"/>
    <property type="match status" value="1"/>
</dbReference>
<reference evidence="19 20" key="1">
    <citation type="journal article" date="2015" name="Nat. Commun.">
        <title>Outbred genome sequencing and CRISPR/Cas9 gene editing in butterflies.</title>
        <authorList>
            <person name="Li X."/>
            <person name="Fan D."/>
            <person name="Zhang W."/>
            <person name="Liu G."/>
            <person name="Zhang L."/>
            <person name="Zhao L."/>
            <person name="Fang X."/>
            <person name="Chen L."/>
            <person name="Dong Y."/>
            <person name="Chen Y."/>
            <person name="Ding Y."/>
            <person name="Zhao R."/>
            <person name="Feng M."/>
            <person name="Zhu Y."/>
            <person name="Feng Y."/>
            <person name="Jiang X."/>
            <person name="Zhu D."/>
            <person name="Xiang H."/>
            <person name="Feng X."/>
            <person name="Li S."/>
            <person name="Wang J."/>
            <person name="Zhang G."/>
            <person name="Kronforst M.R."/>
            <person name="Wang W."/>
        </authorList>
    </citation>
    <scope>NUCLEOTIDE SEQUENCE [LARGE SCALE GENOMIC DNA]</scope>
    <source>
        <strain evidence="19">Ya'a_city_454_Px</strain>
        <tissue evidence="19">Whole body</tissue>
    </source>
</reference>
<sequence>MIREWRSLQLITRPMIKVKNKKDIQLSKSLSWLLRHGAHKEGVPLSTDGYLSVDVLLKHKNFKGKYDKSDVERVVSYNDKQRFKLRWNSVTNILEIKANQGDSIEIDDSDLTPILEPKYQTVVHGTYYNCWPQIKEEGLSRMKRRHIHLSKGTLDTNVVSGIRNNAQIYIFINLVKALAEGIKFYESVNGVILTTGNAAGYLTPNYFTKVTDIKTGFPMYTQPEDLEKVFSEFGTVKVEKVTKRYATLSFSSNEEAKAATNKSMKITVYGEIVCVKPFYTKPLIVTPKKEKPKSKKGRTILGPHEILLSGEFDEQLENVLMAIRLTQEEVEKITDLYSDLEQVLQVIWPGCMAIPFGSITTGLGVKCSDADCFIQIPNKLRHSNNNYIMKARRVLQMHKILFSDIVPIPQANTPIIKLYHIPSRTHCDLTFKTPLGTCNSHLIDFLLHADPRLLPLALLVRYWAQVHGFTGSRRVTNYALTMMIIFYLQQTPVSILPSVRWLQRDPAHRRDIDQWNAGFMSDYSHLPRSTNSSSVAELLGGFFQYYATFDFKELLVCPYLGYPVKKTLFADISTLPREFKRYRTNVEKNVMSPLKFTTPICVQDPFEHSHNVACGISARMAVDLCTLFTFAASAYEREKMNGCRGFLRIILLQKPKTFGIKYATEYKTNINPKEIAAIKNPDWKSVIRDVAEIIFHQILGMALNKTEEKTIGTEKEMVTFTTMATKAVWRRKSKMCYLRTSEFLERQRNLTDEIIKVEEQSFELNFQFEIIFTNEPRRAKVCVRYLKGDKDLFREFGRFFHTIMNPWLKTLLRPHVQTARHAHATPDHDSPDCDNDDSLDCDDEDSPDCEDDDSPDCEQDDTPTSNGVPAETNHAA</sequence>
<keyword evidence="9" id="KW-0479">Metal-binding</keyword>
<evidence type="ECO:0000256" key="2">
    <source>
        <dbReference type="ARBA" id="ARBA00001946"/>
    </source>
</evidence>
<dbReference type="InterPro" id="IPR002058">
    <property type="entry name" value="PAP_assoc"/>
</dbReference>
<dbReference type="Gene3D" id="3.30.70.330">
    <property type="match status" value="1"/>
</dbReference>
<dbReference type="SUPFAM" id="SSF54928">
    <property type="entry name" value="RNA-binding domain, RBD"/>
    <property type="match status" value="1"/>
</dbReference>
<accession>A0A194QGI6</accession>
<name>A0A194QGI6_PAPXU</name>
<comment type="cofactor">
    <cofactor evidence="1">
        <name>Mn(2+)</name>
        <dbReference type="ChEBI" id="CHEBI:29035"/>
    </cofactor>
</comment>
<keyword evidence="10" id="KW-0460">Magnesium</keyword>
<evidence type="ECO:0000259" key="18">
    <source>
        <dbReference type="PROSITE" id="PS50102"/>
    </source>
</evidence>
<dbReference type="PROSITE" id="PS50102">
    <property type="entry name" value="RRM"/>
    <property type="match status" value="1"/>
</dbReference>
<dbReference type="InterPro" id="IPR002745">
    <property type="entry name" value="Ptrans_KptA/Tpt1"/>
</dbReference>
<evidence type="ECO:0000256" key="8">
    <source>
        <dbReference type="ARBA" id="ARBA00022695"/>
    </source>
</evidence>
<comment type="function">
    <text evidence="3">Catalyzes the last step of tRNA splicing, the transfer of the splice junction 2'-phosphate from ligated tRNA to NAD to produce ADP-ribose 1''-2'' cyclic phosphate.</text>
</comment>
<evidence type="ECO:0000256" key="15">
    <source>
        <dbReference type="ARBA" id="ARBA00049105"/>
    </source>
</evidence>
<evidence type="ECO:0000256" key="13">
    <source>
        <dbReference type="ARBA" id="ARBA00033036"/>
    </source>
</evidence>
<dbReference type="GO" id="GO:0031123">
    <property type="term" value="P:RNA 3'-end processing"/>
    <property type="evidence" value="ECO:0007669"/>
    <property type="project" value="TreeGrafter"/>
</dbReference>
<dbReference type="InterPro" id="IPR000504">
    <property type="entry name" value="RRM_dom"/>
</dbReference>
<dbReference type="EC" id="2.7.7.52" evidence="5"/>
<dbReference type="InterPro" id="IPR054708">
    <property type="entry name" value="MTPAP-like_central"/>
</dbReference>
<evidence type="ECO:0000313" key="20">
    <source>
        <dbReference type="Proteomes" id="UP000053268"/>
    </source>
</evidence>
<dbReference type="Pfam" id="PF00076">
    <property type="entry name" value="RRM_1"/>
    <property type="match status" value="1"/>
</dbReference>
<evidence type="ECO:0000256" key="16">
    <source>
        <dbReference type="PROSITE-ProRule" id="PRU00176"/>
    </source>
</evidence>
<dbReference type="InterPro" id="IPR012677">
    <property type="entry name" value="Nucleotide-bd_a/b_plait_sf"/>
</dbReference>
<dbReference type="AlphaFoldDB" id="A0A194QGI6"/>
<evidence type="ECO:0000313" key="19">
    <source>
        <dbReference type="EMBL" id="KPJ04653.1"/>
    </source>
</evidence>
<dbReference type="GO" id="GO:0050265">
    <property type="term" value="F:RNA uridylyltransferase activity"/>
    <property type="evidence" value="ECO:0007669"/>
    <property type="project" value="UniProtKB-EC"/>
</dbReference>
<evidence type="ECO:0000256" key="9">
    <source>
        <dbReference type="ARBA" id="ARBA00022723"/>
    </source>
</evidence>
<dbReference type="Gene3D" id="1.10.10.970">
    <property type="entry name" value="RNA 2'-phosphotransferase, Tpt1/KptA family, N-terminal domain"/>
    <property type="match status" value="1"/>
</dbReference>
<feature type="region of interest" description="Disordered" evidence="17">
    <location>
        <begin position="822"/>
        <end position="876"/>
    </location>
</feature>
<evidence type="ECO:0000256" key="10">
    <source>
        <dbReference type="ARBA" id="ARBA00022842"/>
    </source>
</evidence>
<dbReference type="InterPro" id="IPR043519">
    <property type="entry name" value="NT_sf"/>
</dbReference>
<dbReference type="InterPro" id="IPR042080">
    <property type="entry name" value="RNA_2'-PTrans_N"/>
</dbReference>
<keyword evidence="7 19" id="KW-0808">Transferase</keyword>
<dbReference type="Gene3D" id="3.20.170.30">
    <property type="match status" value="1"/>
</dbReference>
<evidence type="ECO:0000256" key="11">
    <source>
        <dbReference type="ARBA" id="ARBA00022884"/>
    </source>
</evidence>
<dbReference type="PANTHER" id="PTHR12271:SF66">
    <property type="entry name" value="TERMINAL URIDYLYLTRANSFERASE TAILOR"/>
    <property type="match status" value="1"/>
</dbReference>
<dbReference type="SUPFAM" id="SSF56399">
    <property type="entry name" value="ADP-ribosylation"/>
    <property type="match status" value="1"/>
</dbReference>
<dbReference type="GO" id="GO:0003723">
    <property type="term" value="F:RNA binding"/>
    <property type="evidence" value="ECO:0007669"/>
    <property type="project" value="UniProtKB-UniRule"/>
</dbReference>
<evidence type="ECO:0000256" key="12">
    <source>
        <dbReference type="ARBA" id="ARBA00030790"/>
    </source>
</evidence>
<organism evidence="19 20">
    <name type="scientific">Papilio xuthus</name>
    <name type="common">Asian swallowtail butterfly</name>
    <dbReference type="NCBI Taxonomy" id="66420"/>
    <lineage>
        <taxon>Eukaryota</taxon>
        <taxon>Metazoa</taxon>
        <taxon>Ecdysozoa</taxon>
        <taxon>Arthropoda</taxon>
        <taxon>Hexapoda</taxon>
        <taxon>Insecta</taxon>
        <taxon>Pterygota</taxon>
        <taxon>Neoptera</taxon>
        <taxon>Endopterygota</taxon>
        <taxon>Lepidoptera</taxon>
        <taxon>Glossata</taxon>
        <taxon>Ditrysia</taxon>
        <taxon>Papilionoidea</taxon>
        <taxon>Papilionidae</taxon>
        <taxon>Papilioninae</taxon>
        <taxon>Papilio</taxon>
    </lineage>
</organism>
<evidence type="ECO:0000256" key="17">
    <source>
        <dbReference type="SAM" id="MobiDB-lite"/>
    </source>
</evidence>
<dbReference type="Gene3D" id="1.10.1410.10">
    <property type="match status" value="1"/>
</dbReference>
<feature type="domain" description="RRM" evidence="18">
    <location>
        <begin position="216"/>
        <end position="290"/>
    </location>
</feature>
<dbReference type="Pfam" id="PF01885">
    <property type="entry name" value="PTS_2-RNA"/>
    <property type="match status" value="1"/>
</dbReference>
<comment type="catalytic activity">
    <reaction evidence="14">
        <text>2'-phospho-[ligated tRNA] + NAD(+) = mature tRNA + ADP-alpha-D-ribose 1'',2''-cyclic phosphate + nicotinamide</text>
        <dbReference type="Rhea" id="RHEA:23324"/>
        <dbReference type="Rhea" id="RHEA-COMP:11106"/>
        <dbReference type="Rhea" id="RHEA-COMP:11107"/>
        <dbReference type="ChEBI" id="CHEBI:17154"/>
        <dbReference type="ChEBI" id="CHEBI:57540"/>
        <dbReference type="ChEBI" id="CHEBI:76596"/>
        <dbReference type="ChEBI" id="CHEBI:82883"/>
        <dbReference type="ChEBI" id="CHEBI:85027"/>
        <dbReference type="EC" id="2.7.1.160"/>
    </reaction>
</comment>
<dbReference type="GO" id="GO:0046872">
    <property type="term" value="F:metal ion binding"/>
    <property type="evidence" value="ECO:0007669"/>
    <property type="project" value="UniProtKB-KW"/>
</dbReference>
<dbReference type="EC" id="2.7.1.160" evidence="4"/>
<keyword evidence="20" id="KW-1185">Reference proteome</keyword>
<dbReference type="EMBL" id="KQ458880">
    <property type="protein sequence ID" value="KPJ04653.1"/>
    <property type="molecule type" value="Genomic_DNA"/>
</dbReference>
<evidence type="ECO:0000256" key="14">
    <source>
        <dbReference type="ARBA" id="ARBA00047949"/>
    </source>
</evidence>
<evidence type="ECO:0000256" key="5">
    <source>
        <dbReference type="ARBA" id="ARBA00012472"/>
    </source>
</evidence>
<dbReference type="CDD" id="cd05402">
    <property type="entry name" value="NT_PAP_TUTase"/>
    <property type="match status" value="1"/>
</dbReference>
<comment type="cofactor">
    <cofactor evidence="2">
        <name>Mg(2+)</name>
        <dbReference type="ChEBI" id="CHEBI:18420"/>
    </cofactor>
</comment>
<dbReference type="Gene3D" id="3.30.460.10">
    <property type="entry name" value="Beta Polymerase, domain 2"/>
    <property type="match status" value="1"/>
</dbReference>
<evidence type="ECO:0000256" key="4">
    <source>
        <dbReference type="ARBA" id="ARBA00012007"/>
    </source>
</evidence>
<comment type="catalytic activity">
    <reaction evidence="15">
        <text>RNA(n) + UTP = RNA(n)-3'-uridine ribonucleotide + diphosphate</text>
        <dbReference type="Rhea" id="RHEA:14785"/>
        <dbReference type="Rhea" id="RHEA-COMP:14527"/>
        <dbReference type="Rhea" id="RHEA-COMP:17348"/>
        <dbReference type="ChEBI" id="CHEBI:33019"/>
        <dbReference type="ChEBI" id="CHEBI:46398"/>
        <dbReference type="ChEBI" id="CHEBI:140395"/>
        <dbReference type="ChEBI" id="CHEBI:173116"/>
        <dbReference type="EC" id="2.7.7.52"/>
    </reaction>
</comment>
<dbReference type="Proteomes" id="UP000053268">
    <property type="component" value="Unassembled WGS sequence"/>
</dbReference>
<dbReference type="GO" id="GO:1990817">
    <property type="term" value="F:poly(A) RNA polymerase activity"/>
    <property type="evidence" value="ECO:0007669"/>
    <property type="project" value="UniProtKB-ARBA"/>
</dbReference>
<dbReference type="InterPro" id="IPR035979">
    <property type="entry name" value="RBD_domain_sf"/>
</dbReference>
<dbReference type="SUPFAM" id="SSF81301">
    <property type="entry name" value="Nucleotidyltransferase"/>
    <property type="match status" value="1"/>
</dbReference>
<evidence type="ECO:0000256" key="6">
    <source>
        <dbReference type="ARBA" id="ARBA00021679"/>
    </source>
</evidence>
<keyword evidence="11 16" id="KW-0694">RNA-binding</keyword>